<comment type="cofactor">
    <cofactor evidence="1">
        <name>Mg(2+)</name>
        <dbReference type="ChEBI" id="CHEBI:18420"/>
    </cofactor>
</comment>
<feature type="domain" description="Nudix hydrolase" evidence="3">
    <location>
        <begin position="18"/>
        <end position="164"/>
    </location>
</feature>
<dbReference type="Gene3D" id="3.90.79.10">
    <property type="entry name" value="Nucleoside Triphosphate Pyrophosphohydrolase"/>
    <property type="match status" value="1"/>
</dbReference>
<dbReference type="PROSITE" id="PS51462">
    <property type="entry name" value="NUDIX"/>
    <property type="match status" value="1"/>
</dbReference>
<dbReference type="EMBL" id="JAFMYV010000012">
    <property type="protein sequence ID" value="MBO0939163.1"/>
    <property type="molecule type" value="Genomic_DNA"/>
</dbReference>
<evidence type="ECO:0000256" key="2">
    <source>
        <dbReference type="ARBA" id="ARBA00022801"/>
    </source>
</evidence>
<reference evidence="4" key="1">
    <citation type="submission" date="2021-03" db="EMBL/GenBank/DDBJ databases">
        <title>Fibrella sp. HMF5335 genome sequencing and assembly.</title>
        <authorList>
            <person name="Kang H."/>
            <person name="Kim H."/>
            <person name="Bae S."/>
            <person name="Joh K."/>
        </authorList>
    </citation>
    <scope>NUCLEOTIDE SEQUENCE</scope>
    <source>
        <strain evidence="4">HMF5335</strain>
    </source>
</reference>
<dbReference type="SUPFAM" id="SSF55811">
    <property type="entry name" value="Nudix"/>
    <property type="match status" value="1"/>
</dbReference>
<dbReference type="PANTHER" id="PTHR43046">
    <property type="entry name" value="GDP-MANNOSE MANNOSYL HYDROLASE"/>
    <property type="match status" value="1"/>
</dbReference>
<keyword evidence="5" id="KW-1185">Reference proteome</keyword>
<dbReference type="PANTHER" id="PTHR43046:SF16">
    <property type="entry name" value="ADP-RIBOSE PYROPHOSPHATASE YJHB-RELATED"/>
    <property type="match status" value="1"/>
</dbReference>
<name>A0A939GJW0_9BACT</name>
<evidence type="ECO:0000259" key="3">
    <source>
        <dbReference type="PROSITE" id="PS51462"/>
    </source>
</evidence>
<evidence type="ECO:0000313" key="5">
    <source>
        <dbReference type="Proteomes" id="UP000664034"/>
    </source>
</evidence>
<dbReference type="AlphaFoldDB" id="A0A939GJW0"/>
<dbReference type="InterPro" id="IPR000086">
    <property type="entry name" value="NUDIX_hydrolase_dom"/>
</dbReference>
<dbReference type="CDD" id="cd18880">
    <property type="entry name" value="NUDIX_ADPRase"/>
    <property type="match status" value="1"/>
</dbReference>
<comment type="caution">
    <text evidence="4">The sequence shown here is derived from an EMBL/GenBank/DDBJ whole genome shotgun (WGS) entry which is preliminary data.</text>
</comment>
<proteinExistence type="predicted"/>
<gene>
    <name evidence="4" type="ORF">J2I47_21590</name>
</gene>
<dbReference type="RefSeq" id="WP_207366693.1">
    <property type="nucleotide sequence ID" value="NZ_JAFMYV010000012.1"/>
</dbReference>
<dbReference type="Pfam" id="PF00293">
    <property type="entry name" value="NUDIX"/>
    <property type="match status" value="1"/>
</dbReference>
<keyword evidence="2 4" id="KW-0378">Hydrolase</keyword>
<protein>
    <submittedName>
        <fullName evidence="4">NUDIX hydrolase</fullName>
    </submittedName>
</protein>
<dbReference type="InterPro" id="IPR020084">
    <property type="entry name" value="NUDIX_hydrolase_CS"/>
</dbReference>
<evidence type="ECO:0000256" key="1">
    <source>
        <dbReference type="ARBA" id="ARBA00001946"/>
    </source>
</evidence>
<dbReference type="Proteomes" id="UP000664034">
    <property type="component" value="Unassembled WGS sequence"/>
</dbReference>
<dbReference type="GO" id="GO:0016787">
    <property type="term" value="F:hydrolase activity"/>
    <property type="evidence" value="ECO:0007669"/>
    <property type="project" value="UniProtKB-KW"/>
</dbReference>
<dbReference type="PROSITE" id="PS00893">
    <property type="entry name" value="NUDIX_BOX"/>
    <property type="match status" value="1"/>
</dbReference>
<sequence length="165" mass="18597">MTQIVDAPRQQVVKLYGNRLRTRVCGLYRDGDRLLMVRHRGISKTDTFWCPPGGGAQFGETATDALKREFDEETGLIIDVGKLLFVNEFLEPPLHALELFFAVDAIGGELRLGSDPEMDAAGQIISEVRWMTFDEIKAYPPAEVHTLFSRCQSLDDVYRLSGYLN</sequence>
<organism evidence="4 5">
    <name type="scientific">Fibrella rubiginis</name>
    <dbReference type="NCBI Taxonomy" id="2817060"/>
    <lineage>
        <taxon>Bacteria</taxon>
        <taxon>Pseudomonadati</taxon>
        <taxon>Bacteroidota</taxon>
        <taxon>Cytophagia</taxon>
        <taxon>Cytophagales</taxon>
        <taxon>Spirosomataceae</taxon>
        <taxon>Fibrella</taxon>
    </lineage>
</organism>
<dbReference type="InterPro" id="IPR015797">
    <property type="entry name" value="NUDIX_hydrolase-like_dom_sf"/>
</dbReference>
<evidence type="ECO:0000313" key="4">
    <source>
        <dbReference type="EMBL" id="MBO0939163.1"/>
    </source>
</evidence>
<accession>A0A939GJW0</accession>